<feature type="domain" description="CBS" evidence="2">
    <location>
        <begin position="86"/>
        <end position="143"/>
    </location>
</feature>
<dbReference type="InterPro" id="IPR051257">
    <property type="entry name" value="Diverse_CBS-Domain"/>
</dbReference>
<evidence type="ECO:0000259" key="2">
    <source>
        <dbReference type="PROSITE" id="PS51371"/>
    </source>
</evidence>
<dbReference type="AlphaFoldDB" id="A0A5B8R7R2"/>
<sequence>MYPFLDYKVHHVMVRDVITIAPDQPLSALDALFAQYDFNSIPVVDDGGTLCGVITKLDLLAAFRFDTAHMMPPYEEIMCRPVADGMTRDPLWVPPELPLTRVLQRMVEMRNKAFPVLDEERLVGIIAREDILAALHRAARGETPAGMN</sequence>
<dbReference type="Pfam" id="PF00571">
    <property type="entry name" value="CBS"/>
    <property type="match status" value="2"/>
</dbReference>
<dbReference type="PROSITE" id="PS51371">
    <property type="entry name" value="CBS"/>
    <property type="match status" value="2"/>
</dbReference>
<dbReference type="Gene3D" id="3.10.580.10">
    <property type="entry name" value="CBS-domain"/>
    <property type="match status" value="1"/>
</dbReference>
<dbReference type="InterPro" id="IPR046342">
    <property type="entry name" value="CBS_dom_sf"/>
</dbReference>
<evidence type="ECO:0000256" key="1">
    <source>
        <dbReference type="ARBA" id="ARBA00023122"/>
    </source>
</evidence>
<dbReference type="InterPro" id="IPR000644">
    <property type="entry name" value="CBS_dom"/>
</dbReference>
<dbReference type="EC" id="1.1.1.205" evidence="3"/>
<evidence type="ECO:0000313" key="3">
    <source>
        <dbReference type="EMBL" id="QEA04700.1"/>
    </source>
</evidence>
<dbReference type="PANTHER" id="PTHR43080:SF2">
    <property type="entry name" value="CBS DOMAIN-CONTAINING PROTEIN"/>
    <property type="match status" value="1"/>
</dbReference>
<protein>
    <submittedName>
        <fullName evidence="3">Inosine-5'-monophosphate dehydrogenase</fullName>
        <ecNumber evidence="3">1.1.1.205</ecNumber>
    </submittedName>
</protein>
<proteinExistence type="predicted"/>
<reference evidence="3" key="1">
    <citation type="submission" date="2019-06" db="EMBL/GenBank/DDBJ databases">
        <authorList>
            <person name="Murdoch R.W."/>
            <person name="Fathepure B."/>
        </authorList>
    </citation>
    <scope>NUCLEOTIDE SEQUENCE</scope>
</reference>
<gene>
    <name evidence="3" type="primary">guaB_3</name>
    <name evidence="3" type="ORF">KBTEX_01008</name>
</gene>
<dbReference type="SUPFAM" id="SSF54631">
    <property type="entry name" value="CBS-domain pair"/>
    <property type="match status" value="1"/>
</dbReference>
<dbReference type="EMBL" id="MN079087">
    <property type="protein sequence ID" value="QEA04700.1"/>
    <property type="molecule type" value="Genomic_DNA"/>
</dbReference>
<keyword evidence="1" id="KW-0129">CBS domain</keyword>
<organism evidence="3">
    <name type="scientific">uncultured organism</name>
    <dbReference type="NCBI Taxonomy" id="155900"/>
    <lineage>
        <taxon>unclassified sequences</taxon>
        <taxon>environmental samples</taxon>
    </lineage>
</organism>
<keyword evidence="3" id="KW-0560">Oxidoreductase</keyword>
<dbReference type="GO" id="GO:0003938">
    <property type="term" value="F:IMP dehydrogenase activity"/>
    <property type="evidence" value="ECO:0007669"/>
    <property type="project" value="UniProtKB-EC"/>
</dbReference>
<dbReference type="PANTHER" id="PTHR43080">
    <property type="entry name" value="CBS DOMAIN-CONTAINING PROTEIN CBSX3, MITOCHONDRIAL"/>
    <property type="match status" value="1"/>
</dbReference>
<name>A0A5B8R7R2_9ZZZZ</name>
<dbReference type="SMART" id="SM00116">
    <property type="entry name" value="CBS"/>
    <property type="match status" value="2"/>
</dbReference>
<accession>A0A5B8R7R2</accession>
<feature type="domain" description="CBS" evidence="2">
    <location>
        <begin position="13"/>
        <end position="69"/>
    </location>
</feature>